<reference evidence="1 2" key="1">
    <citation type="submission" date="2021-04" db="EMBL/GenBank/DDBJ databases">
        <title>Chitinophaga sp. nov., isolated from the rhizosphere soil.</title>
        <authorList>
            <person name="He S."/>
        </authorList>
    </citation>
    <scope>NUCLEOTIDE SEQUENCE [LARGE SCALE GENOMIC DNA]</scope>
    <source>
        <strain evidence="1 2">2R12</strain>
    </source>
</reference>
<organism evidence="1 2">
    <name type="scientific">Chitinophaga hostae</name>
    <dbReference type="NCBI Taxonomy" id="2831022"/>
    <lineage>
        <taxon>Bacteria</taxon>
        <taxon>Pseudomonadati</taxon>
        <taxon>Bacteroidota</taxon>
        <taxon>Chitinophagia</taxon>
        <taxon>Chitinophagales</taxon>
        <taxon>Chitinophagaceae</taxon>
        <taxon>Chitinophaga</taxon>
    </lineage>
</organism>
<sequence>MITDVISRRAEGPTMAFTIKEQVVSETVLKTYKYLLNRKGQFISPVTIGMTFGIHYRYAAGWATVQLLELMKLKLVEKRYQFGNHQPVAYGIPDPDKHYNQLFLQ</sequence>
<keyword evidence="2" id="KW-1185">Reference proteome</keyword>
<dbReference type="RefSeq" id="WP_211976754.1">
    <property type="nucleotide sequence ID" value="NZ_CBFHAM010000052.1"/>
</dbReference>
<dbReference type="EMBL" id="JAGTXB010000023">
    <property type="protein sequence ID" value="MBS0031594.1"/>
    <property type="molecule type" value="Genomic_DNA"/>
</dbReference>
<accession>A0ABS5J8Q9</accession>
<evidence type="ECO:0000313" key="1">
    <source>
        <dbReference type="EMBL" id="MBS0031594.1"/>
    </source>
</evidence>
<dbReference type="Proteomes" id="UP000676386">
    <property type="component" value="Unassembled WGS sequence"/>
</dbReference>
<name>A0ABS5J8Q9_9BACT</name>
<evidence type="ECO:0000313" key="2">
    <source>
        <dbReference type="Proteomes" id="UP000676386"/>
    </source>
</evidence>
<protein>
    <submittedName>
        <fullName evidence="1">Uncharacterized protein</fullName>
    </submittedName>
</protein>
<comment type="caution">
    <text evidence="1">The sequence shown here is derived from an EMBL/GenBank/DDBJ whole genome shotgun (WGS) entry which is preliminary data.</text>
</comment>
<proteinExistence type="predicted"/>
<gene>
    <name evidence="1" type="ORF">KE626_29965</name>
</gene>